<dbReference type="Proteomes" id="UP000694415">
    <property type="component" value="Unplaced"/>
</dbReference>
<reference evidence="10" key="2">
    <citation type="submission" date="2025-09" db="UniProtKB">
        <authorList>
            <consortium name="Ensembl"/>
        </authorList>
    </citation>
    <scope>IDENTIFICATION</scope>
</reference>
<dbReference type="AlphaFoldDB" id="A0A8C6GEU3"/>
<dbReference type="Gene3D" id="3.30.500.10">
    <property type="entry name" value="MHC class I-like antigen recognition-like"/>
    <property type="match status" value="1"/>
</dbReference>
<proteinExistence type="inferred from homology"/>
<evidence type="ECO:0000256" key="3">
    <source>
        <dbReference type="ARBA" id="ARBA00022451"/>
    </source>
</evidence>
<dbReference type="PANTHER" id="PTHR16675">
    <property type="entry name" value="MHC CLASS I-RELATED"/>
    <property type="match status" value="1"/>
</dbReference>
<comment type="similarity">
    <text evidence="2 7">Belongs to the MHC class I family.</text>
</comment>
<dbReference type="GO" id="GO:0005102">
    <property type="term" value="F:signaling receptor binding"/>
    <property type="evidence" value="ECO:0007669"/>
    <property type="project" value="TreeGrafter"/>
</dbReference>
<dbReference type="GO" id="GO:0002486">
    <property type="term" value="P:antigen processing and presentation of endogenous peptide antigen via MHC class I via ER pathway, TAP-independent"/>
    <property type="evidence" value="ECO:0007669"/>
    <property type="project" value="TreeGrafter"/>
</dbReference>
<keyword evidence="5" id="KW-0472">Membrane</keyword>
<dbReference type="GeneTree" id="ENSGT01120000271826"/>
<keyword evidence="3" id="KW-0490">MHC I</keyword>
<feature type="region of interest" description="Disordered" evidence="8">
    <location>
        <begin position="193"/>
        <end position="218"/>
    </location>
</feature>
<dbReference type="PRINTS" id="PR01638">
    <property type="entry name" value="MHCCLASSI"/>
</dbReference>
<sequence length="218" mass="25001">MHSCLCDCVRSLELLLQTIVSCSSHSLRYFHIAMSRPGFREPRFIIVGYVDDTQFVRFDSDAENPRMEPRAAWMEQEEPEYWERNTLRTALRYYNQSKGGSHTFQWLVGCDLGPDGSLLRGYEQSAYDGRDYLALNEDLITWTAADLAALKTRRKLELFGLAEKRRTYLEGKCLKWLLRYLKFGNATLLRKGDGATGSSSLCPRAGAQSWGRRSHQLG</sequence>
<keyword evidence="6" id="KW-0325">Glycoprotein</keyword>
<dbReference type="GO" id="GO:0001916">
    <property type="term" value="P:positive regulation of T cell mediated cytotoxicity"/>
    <property type="evidence" value="ECO:0007669"/>
    <property type="project" value="TreeGrafter"/>
</dbReference>
<evidence type="ECO:0000256" key="4">
    <source>
        <dbReference type="ARBA" id="ARBA00022859"/>
    </source>
</evidence>
<evidence type="ECO:0000256" key="7">
    <source>
        <dbReference type="RuleBase" id="RU004439"/>
    </source>
</evidence>
<dbReference type="FunFam" id="3.30.500.10:FF:000001">
    <property type="entry name" value="H-2 class I histocompatibility antigen, alpha chain"/>
    <property type="match status" value="1"/>
</dbReference>
<accession>A0A8C6GEU3</accession>
<dbReference type="GO" id="GO:0009897">
    <property type="term" value="C:external side of plasma membrane"/>
    <property type="evidence" value="ECO:0007669"/>
    <property type="project" value="TreeGrafter"/>
</dbReference>
<dbReference type="InterPro" id="IPR011161">
    <property type="entry name" value="MHC_I-like_Ag-recog"/>
</dbReference>
<dbReference type="InterPro" id="IPR001039">
    <property type="entry name" value="MHC_I_a_a1/a2"/>
</dbReference>
<dbReference type="InterPro" id="IPR011162">
    <property type="entry name" value="MHC_I/II-like_Ag-recog"/>
</dbReference>
<name>A0A8C6GEU3_MUSSI</name>
<dbReference type="PANTHER" id="PTHR16675:SF251">
    <property type="entry name" value="HLA CLASS I HISTOCOMPATIBILITY ANTIGEN, C ALPHA CHAIN"/>
    <property type="match status" value="1"/>
</dbReference>
<protein>
    <recommendedName>
        <fullName evidence="9">MHC class I-like antigen recognition-like domain-containing protein</fullName>
    </recommendedName>
</protein>
<evidence type="ECO:0000259" key="9">
    <source>
        <dbReference type="Pfam" id="PF00129"/>
    </source>
</evidence>
<dbReference type="GO" id="GO:0005615">
    <property type="term" value="C:extracellular space"/>
    <property type="evidence" value="ECO:0007669"/>
    <property type="project" value="TreeGrafter"/>
</dbReference>
<dbReference type="GO" id="GO:0006955">
    <property type="term" value="P:immune response"/>
    <property type="evidence" value="ECO:0007669"/>
    <property type="project" value="TreeGrafter"/>
</dbReference>
<reference evidence="10" key="1">
    <citation type="submission" date="2025-08" db="UniProtKB">
        <authorList>
            <consortium name="Ensembl"/>
        </authorList>
    </citation>
    <scope>IDENTIFICATION</scope>
</reference>
<keyword evidence="4" id="KW-0391">Immunity</keyword>
<evidence type="ECO:0000256" key="2">
    <source>
        <dbReference type="ARBA" id="ARBA00006909"/>
    </source>
</evidence>
<dbReference type="SUPFAM" id="SSF54452">
    <property type="entry name" value="MHC antigen-recognition domain"/>
    <property type="match status" value="1"/>
</dbReference>
<dbReference type="GO" id="GO:0098553">
    <property type="term" value="C:lumenal side of endoplasmic reticulum membrane"/>
    <property type="evidence" value="ECO:0007669"/>
    <property type="project" value="UniProtKB-ARBA"/>
</dbReference>
<dbReference type="GO" id="GO:0042605">
    <property type="term" value="F:peptide antigen binding"/>
    <property type="evidence" value="ECO:0007669"/>
    <property type="project" value="TreeGrafter"/>
</dbReference>
<evidence type="ECO:0000256" key="5">
    <source>
        <dbReference type="ARBA" id="ARBA00023136"/>
    </source>
</evidence>
<keyword evidence="11" id="KW-1185">Reference proteome</keyword>
<evidence type="ECO:0000256" key="8">
    <source>
        <dbReference type="SAM" id="MobiDB-lite"/>
    </source>
</evidence>
<evidence type="ECO:0000313" key="11">
    <source>
        <dbReference type="Proteomes" id="UP000694415"/>
    </source>
</evidence>
<dbReference type="GO" id="GO:0030670">
    <property type="term" value="C:phagocytic vesicle membrane"/>
    <property type="evidence" value="ECO:0007669"/>
    <property type="project" value="UniProtKB-ARBA"/>
</dbReference>
<feature type="domain" description="MHC class I-like antigen recognition-like" evidence="9">
    <location>
        <begin position="24"/>
        <end position="188"/>
    </location>
</feature>
<evidence type="ECO:0000313" key="10">
    <source>
        <dbReference type="Ensembl" id="ENSMSIP00000004967.1"/>
    </source>
</evidence>
<dbReference type="Ensembl" id="ENSMSIT00000006310.1">
    <property type="protein sequence ID" value="ENSMSIP00000004967.1"/>
    <property type="gene ID" value="ENSMSIG00000004405.1"/>
</dbReference>
<dbReference type="GO" id="GO:0002476">
    <property type="term" value="P:antigen processing and presentation of endogenous peptide antigen via MHC class Ib"/>
    <property type="evidence" value="ECO:0007669"/>
    <property type="project" value="TreeGrafter"/>
</dbReference>
<dbReference type="InterPro" id="IPR037055">
    <property type="entry name" value="MHC_I-like_Ag-recog_sf"/>
</dbReference>
<dbReference type="InterPro" id="IPR050208">
    <property type="entry name" value="MHC_class-I_related"/>
</dbReference>
<dbReference type="GO" id="GO:0042612">
    <property type="term" value="C:MHC class I protein complex"/>
    <property type="evidence" value="ECO:0007669"/>
    <property type="project" value="UniProtKB-KW"/>
</dbReference>
<comment type="subcellular location">
    <subcellularLocation>
        <location evidence="1">Membrane</location>
        <topology evidence="1">Single-pass type I membrane protein</topology>
    </subcellularLocation>
</comment>
<organism evidence="10 11">
    <name type="scientific">Mus spicilegus</name>
    <name type="common">Mound-building mouse</name>
    <dbReference type="NCBI Taxonomy" id="10103"/>
    <lineage>
        <taxon>Eukaryota</taxon>
        <taxon>Metazoa</taxon>
        <taxon>Chordata</taxon>
        <taxon>Craniata</taxon>
        <taxon>Vertebrata</taxon>
        <taxon>Euteleostomi</taxon>
        <taxon>Mammalia</taxon>
        <taxon>Eutheria</taxon>
        <taxon>Euarchontoglires</taxon>
        <taxon>Glires</taxon>
        <taxon>Rodentia</taxon>
        <taxon>Myomorpha</taxon>
        <taxon>Muroidea</taxon>
        <taxon>Muridae</taxon>
        <taxon>Murinae</taxon>
        <taxon>Mus</taxon>
        <taxon>Mus</taxon>
    </lineage>
</organism>
<dbReference type="Pfam" id="PF00129">
    <property type="entry name" value="MHC_I"/>
    <property type="match status" value="1"/>
</dbReference>
<evidence type="ECO:0000256" key="6">
    <source>
        <dbReference type="ARBA" id="ARBA00023180"/>
    </source>
</evidence>
<evidence type="ECO:0000256" key="1">
    <source>
        <dbReference type="ARBA" id="ARBA00004479"/>
    </source>
</evidence>